<dbReference type="GO" id="GO:0032922">
    <property type="term" value="P:circadian regulation of gene expression"/>
    <property type="evidence" value="ECO:0007669"/>
    <property type="project" value="TreeGrafter"/>
</dbReference>
<dbReference type="PhylomeDB" id="B8MMM4"/>
<dbReference type="AlphaFoldDB" id="B8MMM4"/>
<dbReference type="HOGENOM" id="CLU_778851_0_0_1"/>
<dbReference type="Pfam" id="PF03441">
    <property type="entry name" value="FAD_binding_7"/>
    <property type="match status" value="1"/>
</dbReference>
<comment type="similarity">
    <text evidence="2">Belongs to the DNA photolyase class-1 family.</text>
</comment>
<gene>
    <name evidence="7" type="ORF">TSTA_100240</name>
</gene>
<dbReference type="eggNOG" id="KOG0133">
    <property type="taxonomic scope" value="Eukaryota"/>
</dbReference>
<evidence type="ECO:0000259" key="6">
    <source>
        <dbReference type="Pfam" id="PF03441"/>
    </source>
</evidence>
<evidence type="ECO:0000256" key="3">
    <source>
        <dbReference type="ARBA" id="ARBA00022630"/>
    </source>
</evidence>
<keyword evidence="3" id="KW-0285">Flavoprotein</keyword>
<dbReference type="EMBL" id="EQ962658">
    <property type="protein sequence ID" value="EED13778.1"/>
    <property type="molecule type" value="Genomic_DNA"/>
</dbReference>
<feature type="domain" description="Cryptochrome/DNA photolyase FAD-binding" evidence="6">
    <location>
        <begin position="250"/>
        <end position="348"/>
    </location>
</feature>
<sequence length="356" mass="40662">MRPCCAAEGMIDRSSQIPSGRHRKHVPSAILTPYRSATARFPNTTSCTGPAALSLHFTPQSDLTKLWKAWGITHLVFEKDTDAYAKHRDEQIIKLVENAGTEILVSNGRPLFNPDYIVRKNNGEPTLSINKLLKASENMDSDIPDKPLGTPESVPDPWEDAKMNLDSLEHNMPEYGYNLLLGQLLFGEMFFSAQAALGHTSSQTFGNKIAHSFHGGCNLLIQSHQTESSFEITRMPSIQKKPQHGFVNGVCFLTRGGCYVSWEQGVEVFQEWLIDHEEASNVGNWMWLSCTAFFSQYYRCYSPIAFGRRWDPNGDFVRRYCPELKDYDKKYIYEPWRAPIKDQKNMGMPCYRRWDI</sequence>
<dbReference type="RefSeq" id="XP_002486016.1">
    <property type="nucleotide sequence ID" value="XM_002485971.1"/>
</dbReference>
<dbReference type="STRING" id="441959.B8MMM4"/>
<dbReference type="GeneID" id="8105467"/>
<evidence type="ECO:0000256" key="1">
    <source>
        <dbReference type="ARBA" id="ARBA00001974"/>
    </source>
</evidence>
<accession>B8MMM4</accession>
<dbReference type="InterPro" id="IPR014729">
    <property type="entry name" value="Rossmann-like_a/b/a_fold"/>
</dbReference>
<dbReference type="VEuPathDB" id="FungiDB:TSTA_100240"/>
<dbReference type="OrthoDB" id="435881at2759"/>
<dbReference type="Gene3D" id="1.25.40.80">
    <property type="match status" value="1"/>
</dbReference>
<dbReference type="GO" id="GO:0071949">
    <property type="term" value="F:FAD binding"/>
    <property type="evidence" value="ECO:0007669"/>
    <property type="project" value="TreeGrafter"/>
</dbReference>
<evidence type="ECO:0000256" key="2">
    <source>
        <dbReference type="ARBA" id="ARBA00005862"/>
    </source>
</evidence>
<evidence type="ECO:0000259" key="5">
    <source>
        <dbReference type="Pfam" id="PF00875"/>
    </source>
</evidence>
<dbReference type="Gene3D" id="1.10.579.10">
    <property type="entry name" value="DNA Cyclobutane Dipyrimidine Photolyase, subunit A, domain 3"/>
    <property type="match status" value="1"/>
</dbReference>
<dbReference type="GO" id="GO:0005737">
    <property type="term" value="C:cytoplasm"/>
    <property type="evidence" value="ECO:0007669"/>
    <property type="project" value="TreeGrafter"/>
</dbReference>
<dbReference type="Proteomes" id="UP000001745">
    <property type="component" value="Unassembled WGS sequence"/>
</dbReference>
<dbReference type="PANTHER" id="PTHR11455">
    <property type="entry name" value="CRYPTOCHROME"/>
    <property type="match status" value="1"/>
</dbReference>
<dbReference type="Pfam" id="PF00875">
    <property type="entry name" value="DNA_photolyase"/>
    <property type="match status" value="1"/>
</dbReference>
<evidence type="ECO:0000256" key="4">
    <source>
        <dbReference type="ARBA" id="ARBA00022827"/>
    </source>
</evidence>
<dbReference type="SUPFAM" id="SSF48173">
    <property type="entry name" value="Cryptochrome/photolyase FAD-binding domain"/>
    <property type="match status" value="1"/>
</dbReference>
<proteinExistence type="inferred from homology"/>
<dbReference type="InterPro" id="IPR002081">
    <property type="entry name" value="Cryptochrome/DNA_photolyase_1"/>
</dbReference>
<dbReference type="InParanoid" id="B8MMM4"/>
<evidence type="ECO:0000313" key="8">
    <source>
        <dbReference type="Proteomes" id="UP000001745"/>
    </source>
</evidence>
<name>B8MMM4_TALSN</name>
<comment type="cofactor">
    <cofactor evidence="1">
        <name>FAD</name>
        <dbReference type="ChEBI" id="CHEBI:57692"/>
    </cofactor>
</comment>
<dbReference type="InterPro" id="IPR036155">
    <property type="entry name" value="Crypto/Photolyase_N_sf"/>
</dbReference>
<dbReference type="InterPro" id="IPR005101">
    <property type="entry name" value="Cryptochr/Photolyase_FAD-bd"/>
</dbReference>
<keyword evidence="8" id="KW-1185">Reference proteome</keyword>
<feature type="domain" description="Photolyase/cryptochrome alpha/beta" evidence="5">
    <location>
        <begin position="58"/>
        <end position="139"/>
    </location>
</feature>
<dbReference type="InterPro" id="IPR036134">
    <property type="entry name" value="Crypto/Photolyase_FAD-like_sf"/>
</dbReference>
<dbReference type="GO" id="GO:0003904">
    <property type="term" value="F:deoxyribodipyrimidine photo-lyase activity"/>
    <property type="evidence" value="ECO:0007669"/>
    <property type="project" value="TreeGrafter"/>
</dbReference>
<dbReference type="SUPFAM" id="SSF52425">
    <property type="entry name" value="Cryptochrome/photolyase, N-terminal domain"/>
    <property type="match status" value="1"/>
</dbReference>
<keyword evidence="7" id="KW-0456">Lyase</keyword>
<protein>
    <submittedName>
        <fullName evidence="7">DNA photolyase, putative</fullName>
    </submittedName>
</protein>
<reference evidence="8" key="1">
    <citation type="journal article" date="2015" name="Genome Announc.">
        <title>Genome sequence of the AIDS-associated pathogen Penicillium marneffei (ATCC18224) and its near taxonomic relative Talaromyces stipitatus (ATCC10500).</title>
        <authorList>
            <person name="Nierman W.C."/>
            <person name="Fedorova-Abrams N.D."/>
            <person name="Andrianopoulos A."/>
        </authorList>
    </citation>
    <scope>NUCLEOTIDE SEQUENCE [LARGE SCALE GENOMIC DNA]</scope>
    <source>
        <strain evidence="8">ATCC 10500 / CBS 375.48 / QM 6759 / NRRL 1006</strain>
    </source>
</reference>
<dbReference type="GO" id="GO:0005634">
    <property type="term" value="C:nucleus"/>
    <property type="evidence" value="ECO:0007669"/>
    <property type="project" value="TreeGrafter"/>
</dbReference>
<dbReference type="GO" id="GO:0043153">
    <property type="term" value="P:entrainment of circadian clock by photoperiod"/>
    <property type="evidence" value="ECO:0007669"/>
    <property type="project" value="TreeGrafter"/>
</dbReference>
<keyword evidence="4" id="KW-0274">FAD</keyword>
<dbReference type="Gene3D" id="3.40.50.620">
    <property type="entry name" value="HUPs"/>
    <property type="match status" value="1"/>
</dbReference>
<dbReference type="PANTHER" id="PTHR11455:SF9">
    <property type="entry name" value="CRYPTOCHROME CIRCADIAN CLOCK 5 ISOFORM X1"/>
    <property type="match status" value="1"/>
</dbReference>
<dbReference type="InterPro" id="IPR006050">
    <property type="entry name" value="DNA_photolyase_N"/>
</dbReference>
<dbReference type="GO" id="GO:0003677">
    <property type="term" value="F:DNA binding"/>
    <property type="evidence" value="ECO:0007669"/>
    <property type="project" value="TreeGrafter"/>
</dbReference>
<organism evidence="7 8">
    <name type="scientific">Talaromyces stipitatus (strain ATCC 10500 / CBS 375.48 / QM 6759 / NRRL 1006)</name>
    <name type="common">Penicillium stipitatum</name>
    <dbReference type="NCBI Taxonomy" id="441959"/>
    <lineage>
        <taxon>Eukaryota</taxon>
        <taxon>Fungi</taxon>
        <taxon>Dikarya</taxon>
        <taxon>Ascomycota</taxon>
        <taxon>Pezizomycotina</taxon>
        <taxon>Eurotiomycetes</taxon>
        <taxon>Eurotiomycetidae</taxon>
        <taxon>Eurotiales</taxon>
        <taxon>Trichocomaceae</taxon>
        <taxon>Talaromyces</taxon>
        <taxon>Talaromyces sect. Talaromyces</taxon>
    </lineage>
</organism>
<evidence type="ECO:0000313" key="7">
    <source>
        <dbReference type="EMBL" id="EED13778.1"/>
    </source>
</evidence>